<organism evidence="2 3">
    <name type="scientific">Asparagus officinalis</name>
    <name type="common">Garden asparagus</name>
    <dbReference type="NCBI Taxonomy" id="4686"/>
    <lineage>
        <taxon>Eukaryota</taxon>
        <taxon>Viridiplantae</taxon>
        <taxon>Streptophyta</taxon>
        <taxon>Embryophyta</taxon>
        <taxon>Tracheophyta</taxon>
        <taxon>Spermatophyta</taxon>
        <taxon>Magnoliopsida</taxon>
        <taxon>Liliopsida</taxon>
        <taxon>Asparagales</taxon>
        <taxon>Asparagaceae</taxon>
        <taxon>Asparagoideae</taxon>
        <taxon>Asparagus</taxon>
    </lineage>
</organism>
<accession>A0A5P1E3D7</accession>
<dbReference type="AlphaFoldDB" id="A0A5P1E3D7"/>
<protein>
    <submittedName>
        <fullName evidence="2">Uncharacterized protein</fullName>
    </submittedName>
</protein>
<name>A0A5P1E3D7_ASPOF</name>
<dbReference type="EMBL" id="CM007390">
    <property type="protein sequence ID" value="ONK57151.1"/>
    <property type="molecule type" value="Genomic_DNA"/>
</dbReference>
<dbReference type="PANTHER" id="PTHR46548:SF1">
    <property type="entry name" value="BAH AND TFIIS DOMAIN-CONTAINING PROTEIN-RELATED"/>
    <property type="match status" value="1"/>
</dbReference>
<dbReference type="PANTHER" id="PTHR46548">
    <property type="entry name" value="BAH AND TFIIS DOMAIN-CONTAINING PROTEIN-RELATED"/>
    <property type="match status" value="1"/>
</dbReference>
<evidence type="ECO:0000256" key="1">
    <source>
        <dbReference type="SAM" id="MobiDB-lite"/>
    </source>
</evidence>
<dbReference type="Proteomes" id="UP000243459">
    <property type="component" value="Chromosome 10"/>
</dbReference>
<dbReference type="InterPro" id="IPR012445">
    <property type="entry name" value="ATG101"/>
</dbReference>
<keyword evidence="3" id="KW-1185">Reference proteome</keyword>
<proteinExistence type="predicted"/>
<feature type="region of interest" description="Disordered" evidence="1">
    <location>
        <begin position="1"/>
        <end position="31"/>
    </location>
</feature>
<dbReference type="Gramene" id="ONK57151">
    <property type="protein sequence ID" value="ONK57151"/>
    <property type="gene ID" value="A4U43_C10F17130"/>
</dbReference>
<reference evidence="3" key="1">
    <citation type="journal article" date="2017" name="Nat. Commun.">
        <title>The asparagus genome sheds light on the origin and evolution of a young Y chromosome.</title>
        <authorList>
            <person name="Harkess A."/>
            <person name="Zhou J."/>
            <person name="Xu C."/>
            <person name="Bowers J.E."/>
            <person name="Van der Hulst R."/>
            <person name="Ayyampalayam S."/>
            <person name="Mercati F."/>
            <person name="Riccardi P."/>
            <person name="McKain M.R."/>
            <person name="Kakrana A."/>
            <person name="Tang H."/>
            <person name="Ray J."/>
            <person name="Groenendijk J."/>
            <person name="Arikit S."/>
            <person name="Mathioni S.M."/>
            <person name="Nakano M."/>
            <person name="Shan H."/>
            <person name="Telgmann-Rauber A."/>
            <person name="Kanno A."/>
            <person name="Yue Z."/>
            <person name="Chen H."/>
            <person name="Li W."/>
            <person name="Chen Y."/>
            <person name="Xu X."/>
            <person name="Zhang Y."/>
            <person name="Luo S."/>
            <person name="Chen H."/>
            <person name="Gao J."/>
            <person name="Mao Z."/>
            <person name="Pires J.C."/>
            <person name="Luo M."/>
            <person name="Kudrna D."/>
            <person name="Wing R.A."/>
            <person name="Meyers B.C."/>
            <person name="Yi K."/>
            <person name="Kong H."/>
            <person name="Lavrijsen P."/>
            <person name="Sunseri F."/>
            <person name="Falavigna A."/>
            <person name="Ye Y."/>
            <person name="Leebens-Mack J.H."/>
            <person name="Chen G."/>
        </authorList>
    </citation>
    <scope>NUCLEOTIDE SEQUENCE [LARGE SCALE GENOMIC DNA]</scope>
    <source>
        <strain evidence="3">cv. DH0086</strain>
    </source>
</reference>
<sequence length="175" mass="19286">MSSSWKEDARSSTAGSMSANKTSVGSSRNRRSSNGLLAIGVSGVQKETNLVKAGSVNRSILHTIVFNTALGLVRPNDVDCELFEITYVIDKIMQSLFNEILIVSNGVVEISEPNTEAIDKEEQHVEEKATGPSKPIDRIVNDQWIAKQREKTSGKYIGNTKCSQKLRDERKINGF</sequence>
<feature type="compositionally biased region" description="Basic and acidic residues" evidence="1">
    <location>
        <begin position="1"/>
        <end position="10"/>
    </location>
</feature>
<evidence type="ECO:0000313" key="3">
    <source>
        <dbReference type="Proteomes" id="UP000243459"/>
    </source>
</evidence>
<gene>
    <name evidence="2" type="ORF">A4U43_C10F17130</name>
</gene>
<dbReference type="GO" id="GO:0006914">
    <property type="term" value="P:autophagy"/>
    <property type="evidence" value="ECO:0007669"/>
    <property type="project" value="InterPro"/>
</dbReference>
<dbReference type="Pfam" id="PF07855">
    <property type="entry name" value="ATG101"/>
    <property type="match status" value="1"/>
</dbReference>
<evidence type="ECO:0000313" key="2">
    <source>
        <dbReference type="EMBL" id="ONK57151.1"/>
    </source>
</evidence>
<feature type="compositionally biased region" description="Polar residues" evidence="1">
    <location>
        <begin position="11"/>
        <end position="25"/>
    </location>
</feature>